<dbReference type="RefSeq" id="WP_303280685.1">
    <property type="nucleotide sequence ID" value="NZ_BAABCZ010000016.1"/>
</dbReference>
<gene>
    <name evidence="1" type="ORF">Q4Q39_02000</name>
</gene>
<dbReference type="EMBL" id="JAUOEM010000001">
    <property type="protein sequence ID" value="MDO5986164.1"/>
    <property type="molecule type" value="Genomic_DNA"/>
</dbReference>
<protein>
    <submittedName>
        <fullName evidence="1">FMN-binding protein</fullName>
    </submittedName>
</protein>
<dbReference type="InterPro" id="IPR016024">
    <property type="entry name" value="ARM-type_fold"/>
</dbReference>
<evidence type="ECO:0000313" key="1">
    <source>
        <dbReference type="EMBL" id="MDO5986164.1"/>
    </source>
</evidence>
<accession>A0ABT8WWV1</accession>
<dbReference type="SUPFAM" id="SSF48371">
    <property type="entry name" value="ARM repeat"/>
    <property type="match status" value="1"/>
</dbReference>
<dbReference type="Proteomes" id="UP001176891">
    <property type="component" value="Unassembled WGS sequence"/>
</dbReference>
<sequence>MISKIQIIVFHSFILFAAFFLSKQNIGTKRDTIIKHDVAVLHPGIDNTKPIQQTLFEVEKSYGGARIFYAEVESVVCGSKVCKVIPMRIYWDALGRYTHYEIAKGFNLEKEEGEPFAKEDHNKLHQILKDRNSVLKEYYKEELVSKADNNAVDALSGATISIDPNAVVTGAVWTCYTLWHWANGSFVEKIRDITSKKSDTQLLLNYLTYGDKYYRELAIETFIKRKIYDDNTIKNVLKAANIESMLQPITLAYLEQSSAKNYYSNINSFFEFADEKFRVTILNSLYKTAFKAPEPFYDAFSEQLLMTNNYQEINLILDLFKLKKHKSSKVVNEVLKLLDHKEFLISRRAYWFLNNITLSNNQKTRVLQFQKKYKSKL</sequence>
<reference evidence="1" key="1">
    <citation type="submission" date="2023-07" db="EMBL/GenBank/DDBJ databases">
        <title>Two novel species in the genus Flavivirga.</title>
        <authorList>
            <person name="Kwon K."/>
        </authorList>
    </citation>
    <scope>NUCLEOTIDE SEQUENCE</scope>
    <source>
        <strain evidence="1">KACC 14157</strain>
    </source>
</reference>
<organism evidence="1 2">
    <name type="scientific">Flavivirga amylovorans</name>
    <dbReference type="NCBI Taxonomy" id="870486"/>
    <lineage>
        <taxon>Bacteria</taxon>
        <taxon>Pseudomonadati</taxon>
        <taxon>Bacteroidota</taxon>
        <taxon>Flavobacteriia</taxon>
        <taxon>Flavobacteriales</taxon>
        <taxon>Flavobacteriaceae</taxon>
        <taxon>Flavivirga</taxon>
    </lineage>
</organism>
<comment type="caution">
    <text evidence="1">The sequence shown here is derived from an EMBL/GenBank/DDBJ whole genome shotgun (WGS) entry which is preliminary data.</text>
</comment>
<proteinExistence type="predicted"/>
<name>A0ABT8WWV1_9FLAO</name>
<keyword evidence="2" id="KW-1185">Reference proteome</keyword>
<evidence type="ECO:0000313" key="2">
    <source>
        <dbReference type="Proteomes" id="UP001176891"/>
    </source>
</evidence>